<dbReference type="InterPro" id="IPR021321">
    <property type="entry name" value="DUF2922"/>
</dbReference>
<dbReference type="Proteomes" id="UP000235658">
    <property type="component" value="Unassembled WGS sequence"/>
</dbReference>
<proteinExistence type="predicted"/>
<evidence type="ECO:0000313" key="1">
    <source>
        <dbReference type="EMBL" id="PMC81076.1"/>
    </source>
</evidence>
<dbReference type="EMBL" id="PNHP01000005">
    <property type="protein sequence ID" value="PMC81076.1"/>
    <property type="molecule type" value="Genomic_DNA"/>
</dbReference>
<dbReference type="Pfam" id="PF11148">
    <property type="entry name" value="DUF2922"/>
    <property type="match status" value="1"/>
</dbReference>
<sequence length="73" mass="8216">MNTKILKLSFKDSKGKGKMVSINHPKADLNDQIVKSQMQAMVDSKVLQTKDEKVTGLNKAYMENISRDDFNLG</sequence>
<evidence type="ECO:0000313" key="2">
    <source>
        <dbReference type="Proteomes" id="UP000235658"/>
    </source>
</evidence>
<gene>
    <name evidence="1" type="ORF">CJ192_07715</name>
</gene>
<accession>A0A2N6UHM2</accession>
<dbReference type="GeneID" id="84579069"/>
<reference evidence="1 2" key="1">
    <citation type="submission" date="2017-09" db="EMBL/GenBank/DDBJ databases">
        <title>Bacterial strain isolated from the female urinary microbiota.</title>
        <authorList>
            <person name="Thomas-White K."/>
            <person name="Kumar N."/>
            <person name="Forster S."/>
            <person name="Putonti C."/>
            <person name="Lawley T."/>
            <person name="Wolfe A.J."/>
        </authorList>
    </citation>
    <scope>NUCLEOTIDE SEQUENCE [LARGE SCALE GENOMIC DNA]</scope>
    <source>
        <strain evidence="1 2">UMB0204</strain>
    </source>
</reference>
<dbReference type="AlphaFoldDB" id="A0A2N6UHM2"/>
<comment type="caution">
    <text evidence="1">The sequence shown here is derived from an EMBL/GenBank/DDBJ whole genome shotgun (WGS) entry which is preliminary data.</text>
</comment>
<organism evidence="1 2">
    <name type="scientific">Anaerococcus hydrogenalis</name>
    <dbReference type="NCBI Taxonomy" id="33029"/>
    <lineage>
        <taxon>Bacteria</taxon>
        <taxon>Bacillati</taxon>
        <taxon>Bacillota</taxon>
        <taxon>Tissierellia</taxon>
        <taxon>Tissierellales</taxon>
        <taxon>Peptoniphilaceae</taxon>
        <taxon>Anaerococcus</taxon>
    </lineage>
</organism>
<protein>
    <submittedName>
        <fullName evidence="1">DUF2922 domain-containing protein</fullName>
    </submittedName>
</protein>
<dbReference type="RefSeq" id="WP_004812576.1">
    <property type="nucleotide sequence ID" value="NZ_CABKPG010000049.1"/>
</dbReference>
<name>A0A2N6UHM2_9FIRM</name>